<dbReference type="EMBL" id="BSBO01000003">
    <property type="protein sequence ID" value="GLG03321.1"/>
    <property type="molecule type" value="Genomic_DNA"/>
</dbReference>
<organism evidence="1 2">
    <name type="scientific">Sellimonas catena</name>
    <dbReference type="NCBI Taxonomy" id="2994035"/>
    <lineage>
        <taxon>Bacteria</taxon>
        <taxon>Bacillati</taxon>
        <taxon>Bacillota</taxon>
        <taxon>Clostridia</taxon>
        <taxon>Lachnospirales</taxon>
        <taxon>Lachnospiraceae</taxon>
        <taxon>Sellimonas</taxon>
    </lineage>
</organism>
<protein>
    <submittedName>
        <fullName evidence="1">Uncharacterized protein</fullName>
    </submittedName>
</protein>
<accession>A0A9W6C320</accession>
<reference evidence="1 2" key="1">
    <citation type="journal article" date="2023" name="Int. J. Syst. Evol. Microbiol.">
        <title>Sellimonas catena sp. nov., isolated from human faeces.</title>
        <authorList>
            <person name="Hisatomi A."/>
            <person name="Ohkuma M."/>
            <person name="Sakamoto M."/>
        </authorList>
    </citation>
    <scope>NUCLEOTIDE SEQUENCE [LARGE SCALE GENOMIC DNA]</scope>
    <source>
        <strain evidence="1 2">12EGH17</strain>
    </source>
</reference>
<keyword evidence="2" id="KW-1185">Reference proteome</keyword>
<comment type="caution">
    <text evidence="1">The sequence shown here is derived from an EMBL/GenBank/DDBJ whole genome shotgun (WGS) entry which is preliminary data.</text>
</comment>
<dbReference type="Proteomes" id="UP001145145">
    <property type="component" value="Unassembled WGS sequence"/>
</dbReference>
<evidence type="ECO:0000313" key="1">
    <source>
        <dbReference type="EMBL" id="GLG03321.1"/>
    </source>
</evidence>
<evidence type="ECO:0000313" key="2">
    <source>
        <dbReference type="Proteomes" id="UP001145145"/>
    </source>
</evidence>
<dbReference type="AlphaFoldDB" id="A0A9W6C320"/>
<gene>
    <name evidence="1" type="ORF">Selli1_04950</name>
</gene>
<sequence length="81" mass="9297">MDYNSAKRKPLPFQEHVLQGSGICIKRLAGSVKNFVALVKNGSFLVRITDMTILIEKEFIYGSSKRPNPTDYYRKQHYQCG</sequence>
<name>A0A9W6C320_9FIRM</name>
<proteinExistence type="predicted"/>